<keyword evidence="5" id="KW-0347">Helicase</keyword>
<evidence type="ECO:0000313" key="6">
    <source>
        <dbReference type="Proteomes" id="UP000194857"/>
    </source>
</evidence>
<dbReference type="Gene3D" id="1.10.860.10">
    <property type="entry name" value="DNAb Helicase, Chain A"/>
    <property type="match status" value="1"/>
</dbReference>
<dbReference type="GO" id="GO:0003677">
    <property type="term" value="F:DNA binding"/>
    <property type="evidence" value="ECO:0007669"/>
    <property type="project" value="UniProtKB-KW"/>
</dbReference>
<reference evidence="5 6" key="1">
    <citation type="submission" date="2017-05" db="EMBL/GenBank/DDBJ databases">
        <authorList>
            <person name="Song R."/>
            <person name="Chenine A.L."/>
            <person name="Ruprecht R.M."/>
        </authorList>
    </citation>
    <scope>NUCLEOTIDE SEQUENCE [LARGE SCALE GENOMIC DNA]</scope>
    <source>
        <strain evidence="5 6">S567_C10_BS</strain>
    </source>
</reference>
<feature type="non-terminal residue" evidence="5">
    <location>
        <position position="91"/>
    </location>
</feature>
<evidence type="ECO:0000256" key="3">
    <source>
        <dbReference type="ARBA" id="ARBA00023125"/>
    </source>
</evidence>
<dbReference type="PANTHER" id="PTHR30153">
    <property type="entry name" value="REPLICATIVE DNA HELICASE DNAB"/>
    <property type="match status" value="1"/>
</dbReference>
<dbReference type="InterPro" id="IPR016136">
    <property type="entry name" value="DNA_helicase_N/primase_C"/>
</dbReference>
<evidence type="ECO:0000259" key="4">
    <source>
        <dbReference type="Pfam" id="PF00772"/>
    </source>
</evidence>
<dbReference type="GO" id="GO:0003678">
    <property type="term" value="F:DNA helicase activity"/>
    <property type="evidence" value="ECO:0007669"/>
    <property type="project" value="InterPro"/>
</dbReference>
<dbReference type="PANTHER" id="PTHR30153:SF2">
    <property type="entry name" value="REPLICATIVE DNA HELICASE"/>
    <property type="match status" value="1"/>
</dbReference>
<evidence type="ECO:0000313" key="5">
    <source>
        <dbReference type="EMBL" id="OTI45404.1"/>
    </source>
</evidence>
<dbReference type="InterPro" id="IPR036185">
    <property type="entry name" value="DNA_heli_DnaB-like_N_sf"/>
</dbReference>
<accession>A0A241XDM0</accession>
<dbReference type="GO" id="GO:0005829">
    <property type="term" value="C:cytosol"/>
    <property type="evidence" value="ECO:0007669"/>
    <property type="project" value="TreeGrafter"/>
</dbReference>
<name>A0A241XDM0_PSEAI</name>
<dbReference type="Pfam" id="PF00772">
    <property type="entry name" value="DnaB"/>
    <property type="match status" value="1"/>
</dbReference>
<protein>
    <submittedName>
        <fullName evidence="5">Replicative DNA helicase</fullName>
    </submittedName>
</protein>
<keyword evidence="1" id="KW-0639">Primosome</keyword>
<dbReference type="InterPro" id="IPR007693">
    <property type="entry name" value="DNA_helicase_DnaB-like_N"/>
</dbReference>
<evidence type="ECO:0000256" key="2">
    <source>
        <dbReference type="ARBA" id="ARBA00022705"/>
    </source>
</evidence>
<evidence type="ECO:0000256" key="1">
    <source>
        <dbReference type="ARBA" id="ARBA00022515"/>
    </source>
</evidence>
<keyword evidence="5" id="KW-0547">Nucleotide-binding</keyword>
<sequence>MSALELTPPHSVEAEQAVLGGLMLDNAAWDIVGDHLHKEDFFRHEHRLIFTAISELAAKDAPFDVVTVSEAIEDLPEAGGLAYLGQLADNT</sequence>
<organism evidence="5 6">
    <name type="scientific">Pseudomonas aeruginosa</name>
    <dbReference type="NCBI Taxonomy" id="287"/>
    <lineage>
        <taxon>Bacteria</taxon>
        <taxon>Pseudomonadati</taxon>
        <taxon>Pseudomonadota</taxon>
        <taxon>Gammaproteobacteria</taxon>
        <taxon>Pseudomonadales</taxon>
        <taxon>Pseudomonadaceae</taxon>
        <taxon>Pseudomonas</taxon>
    </lineage>
</organism>
<keyword evidence="3" id="KW-0238">DNA-binding</keyword>
<gene>
    <name evidence="5" type="ORF">CAZ10_39065</name>
</gene>
<keyword evidence="2" id="KW-0235">DNA replication</keyword>
<keyword evidence="5" id="KW-0378">Hydrolase</keyword>
<dbReference type="AlphaFoldDB" id="A0A241XDM0"/>
<dbReference type="GO" id="GO:0005524">
    <property type="term" value="F:ATP binding"/>
    <property type="evidence" value="ECO:0007669"/>
    <property type="project" value="InterPro"/>
</dbReference>
<dbReference type="Proteomes" id="UP000194857">
    <property type="component" value="Unassembled WGS sequence"/>
</dbReference>
<dbReference type="GO" id="GO:1990077">
    <property type="term" value="C:primosome complex"/>
    <property type="evidence" value="ECO:0007669"/>
    <property type="project" value="UniProtKB-KW"/>
</dbReference>
<keyword evidence="5" id="KW-0067">ATP-binding</keyword>
<dbReference type="RefSeq" id="WP_306299091.1">
    <property type="nucleotide sequence ID" value="NZ_JAPRFL010000066.1"/>
</dbReference>
<dbReference type="EMBL" id="NFFZ01000156">
    <property type="protein sequence ID" value="OTI45404.1"/>
    <property type="molecule type" value="Genomic_DNA"/>
</dbReference>
<feature type="domain" description="DNA helicase DnaB-like N-terminal" evidence="4">
    <location>
        <begin position="8"/>
        <end position="91"/>
    </location>
</feature>
<dbReference type="GO" id="GO:0006269">
    <property type="term" value="P:DNA replication, synthesis of primer"/>
    <property type="evidence" value="ECO:0007669"/>
    <property type="project" value="UniProtKB-KW"/>
</dbReference>
<comment type="caution">
    <text evidence="5">The sequence shown here is derived from an EMBL/GenBank/DDBJ whole genome shotgun (WGS) entry which is preliminary data.</text>
</comment>
<dbReference type="SUPFAM" id="SSF48024">
    <property type="entry name" value="N-terminal domain of DnaB helicase"/>
    <property type="match status" value="1"/>
</dbReference>
<proteinExistence type="predicted"/>